<comment type="caution">
    <text evidence="9">The sequence shown here is derived from an EMBL/GenBank/DDBJ whole genome shotgun (WGS) entry which is preliminary data.</text>
</comment>
<dbReference type="InterPro" id="IPR000086">
    <property type="entry name" value="NUDIX_hydrolase_dom"/>
</dbReference>
<evidence type="ECO:0000256" key="5">
    <source>
        <dbReference type="ARBA" id="ARBA00022801"/>
    </source>
</evidence>
<evidence type="ECO:0000259" key="8">
    <source>
        <dbReference type="PROSITE" id="PS51462"/>
    </source>
</evidence>
<comment type="cofactor">
    <cofactor evidence="2">
        <name>Mg(2+)</name>
        <dbReference type="ChEBI" id="CHEBI:18420"/>
    </cofactor>
</comment>
<evidence type="ECO:0000313" key="10">
    <source>
        <dbReference type="Proteomes" id="UP001165069"/>
    </source>
</evidence>
<name>A0ABQ5QIB1_9BACT</name>
<feature type="domain" description="Nudix hydrolase" evidence="8">
    <location>
        <begin position="55"/>
        <end position="184"/>
    </location>
</feature>
<dbReference type="PANTHER" id="PTHR11839">
    <property type="entry name" value="UDP/ADP-SUGAR PYROPHOSPHATASE"/>
    <property type="match status" value="1"/>
</dbReference>
<evidence type="ECO:0000256" key="7">
    <source>
        <dbReference type="ARBA" id="ARBA00032272"/>
    </source>
</evidence>
<comment type="catalytic activity">
    <reaction evidence="1">
        <text>GDP-alpha-D-mannose + H2O = alpha-D-mannose 1-phosphate + GMP + 2 H(+)</text>
        <dbReference type="Rhea" id="RHEA:27978"/>
        <dbReference type="ChEBI" id="CHEBI:15377"/>
        <dbReference type="ChEBI" id="CHEBI:15378"/>
        <dbReference type="ChEBI" id="CHEBI:57527"/>
        <dbReference type="ChEBI" id="CHEBI:58115"/>
        <dbReference type="ChEBI" id="CHEBI:58409"/>
    </reaction>
</comment>
<dbReference type="EMBL" id="BSDE01000007">
    <property type="protein sequence ID" value="GLH74604.1"/>
    <property type="molecule type" value="Genomic_DNA"/>
</dbReference>
<comment type="similarity">
    <text evidence="3">Belongs to the Nudix hydrolase family. NudK subfamily.</text>
</comment>
<evidence type="ECO:0000256" key="3">
    <source>
        <dbReference type="ARBA" id="ARBA00007275"/>
    </source>
</evidence>
<dbReference type="Pfam" id="PF00293">
    <property type="entry name" value="NUDIX"/>
    <property type="match status" value="1"/>
</dbReference>
<evidence type="ECO:0000256" key="4">
    <source>
        <dbReference type="ARBA" id="ARBA00016377"/>
    </source>
</evidence>
<dbReference type="CDD" id="cd24161">
    <property type="entry name" value="NUDIX_ADPRase_Ndx2"/>
    <property type="match status" value="1"/>
</dbReference>
<protein>
    <recommendedName>
        <fullName evidence="4">GDP-mannose pyrophosphatase</fullName>
    </recommendedName>
    <alternativeName>
        <fullName evidence="6">GDP-mannose hydrolase</fullName>
    </alternativeName>
    <alternativeName>
        <fullName evidence="7">GDPMK</fullName>
    </alternativeName>
</protein>
<evidence type="ECO:0000256" key="1">
    <source>
        <dbReference type="ARBA" id="ARBA00000847"/>
    </source>
</evidence>
<keyword evidence="5" id="KW-0378">Hydrolase</keyword>
<dbReference type="Proteomes" id="UP001165069">
    <property type="component" value="Unassembled WGS sequence"/>
</dbReference>
<reference evidence="9 10" key="1">
    <citation type="journal article" date="2023" name="Antonie Van Leeuwenhoek">
        <title>Mesoterricola silvestris gen. nov., sp. nov., Mesoterricola sediminis sp. nov., Geothrix oryzae sp. nov., Geothrix edaphica sp. nov., Geothrix rubra sp. nov., and Geothrix limicola sp. nov., six novel members of Acidobacteriota isolated from soils.</title>
        <authorList>
            <person name="Itoh H."/>
            <person name="Sugisawa Y."/>
            <person name="Mise K."/>
            <person name="Xu Z."/>
            <person name="Kuniyasu M."/>
            <person name="Ushijima N."/>
            <person name="Kawano K."/>
            <person name="Kobayashi E."/>
            <person name="Shiratori Y."/>
            <person name="Masuda Y."/>
            <person name="Senoo K."/>
        </authorList>
    </citation>
    <scope>NUCLEOTIDE SEQUENCE [LARGE SCALE GENOMIC DNA]</scope>
    <source>
        <strain evidence="9 10">Red804</strain>
    </source>
</reference>
<sequence>MFKAMDLKPLPRPEHPDPYTVLDRRFVYDSPWIRIREDRFRHRRGAEGRYAVCGFRRTACGVLALDDQDRVVLVGQWRYPLELYSWELPEGGGDTSESPYEAMRRELAEEAGLSAQIWEPLCFFHPSNSSTEEEAFLFLATGLAPLEGHHPEDDEELLLHREPFADCLRRVLSGEITDSLTVMALLALQARRSGVPAELDAALAERFFQRPSEHPSAGRARWESLT</sequence>
<evidence type="ECO:0000313" key="9">
    <source>
        <dbReference type="EMBL" id="GLH74604.1"/>
    </source>
</evidence>
<gene>
    <name evidence="9" type="ORF">GETHLI_31060</name>
</gene>
<dbReference type="PROSITE" id="PS51462">
    <property type="entry name" value="NUDIX"/>
    <property type="match status" value="1"/>
</dbReference>
<organism evidence="9 10">
    <name type="scientific">Geothrix limicola</name>
    <dbReference type="NCBI Taxonomy" id="2927978"/>
    <lineage>
        <taxon>Bacteria</taxon>
        <taxon>Pseudomonadati</taxon>
        <taxon>Acidobacteriota</taxon>
        <taxon>Holophagae</taxon>
        <taxon>Holophagales</taxon>
        <taxon>Holophagaceae</taxon>
        <taxon>Geothrix</taxon>
    </lineage>
</organism>
<dbReference type="PANTHER" id="PTHR11839:SF18">
    <property type="entry name" value="NUDIX HYDROLASE DOMAIN-CONTAINING PROTEIN"/>
    <property type="match status" value="1"/>
</dbReference>
<dbReference type="InterPro" id="IPR020084">
    <property type="entry name" value="NUDIX_hydrolase_CS"/>
</dbReference>
<dbReference type="RefSeq" id="WP_285577071.1">
    <property type="nucleotide sequence ID" value="NZ_BSDE01000007.1"/>
</dbReference>
<keyword evidence="10" id="KW-1185">Reference proteome</keyword>
<dbReference type="Gene3D" id="3.90.79.10">
    <property type="entry name" value="Nucleoside Triphosphate Pyrophosphohydrolase"/>
    <property type="match status" value="1"/>
</dbReference>
<evidence type="ECO:0000256" key="6">
    <source>
        <dbReference type="ARBA" id="ARBA00032162"/>
    </source>
</evidence>
<dbReference type="PROSITE" id="PS00893">
    <property type="entry name" value="NUDIX_BOX"/>
    <property type="match status" value="1"/>
</dbReference>
<proteinExistence type="inferred from homology"/>
<evidence type="ECO:0000256" key="2">
    <source>
        <dbReference type="ARBA" id="ARBA00001946"/>
    </source>
</evidence>
<dbReference type="SUPFAM" id="SSF55811">
    <property type="entry name" value="Nudix"/>
    <property type="match status" value="1"/>
</dbReference>
<accession>A0ABQ5QIB1</accession>
<dbReference type="InterPro" id="IPR015797">
    <property type="entry name" value="NUDIX_hydrolase-like_dom_sf"/>
</dbReference>